<comment type="subcellular location">
    <subcellularLocation>
        <location evidence="1">Cell membrane</location>
        <topology evidence="1">Single-pass type II membrane protein</topology>
    </subcellularLocation>
    <subcellularLocation>
        <location evidence="4">Membrane</location>
        <topology evidence="4">Single-pass type II membrane protein</topology>
    </subcellularLocation>
</comment>
<evidence type="ECO:0000259" key="5">
    <source>
        <dbReference type="Pfam" id="PF10502"/>
    </source>
</evidence>
<dbReference type="Gene3D" id="2.10.109.10">
    <property type="entry name" value="Umud Fragment, subunit A"/>
    <property type="match status" value="1"/>
</dbReference>
<dbReference type="NCBIfam" id="TIGR02227">
    <property type="entry name" value="sigpep_I_bact"/>
    <property type="match status" value="1"/>
</dbReference>
<comment type="catalytic activity">
    <reaction evidence="4">
        <text>Cleavage of hydrophobic, N-terminal signal or leader sequences from secreted and periplasmic proteins.</text>
        <dbReference type="EC" id="3.4.21.89"/>
    </reaction>
</comment>
<feature type="domain" description="Peptidase S26" evidence="5">
    <location>
        <begin position="10"/>
        <end position="150"/>
    </location>
</feature>
<evidence type="ECO:0000256" key="1">
    <source>
        <dbReference type="ARBA" id="ARBA00004401"/>
    </source>
</evidence>
<dbReference type="PRINTS" id="PR00727">
    <property type="entry name" value="LEADERPTASE"/>
</dbReference>
<dbReference type="EC" id="3.4.21.89" evidence="4"/>
<feature type="active site" evidence="3">
    <location>
        <position position="74"/>
    </location>
</feature>
<dbReference type="STRING" id="1048340.SAMN05444487_10676"/>
<name>A0A1H2WD05_9BACL</name>
<accession>A0A1H2WD05</accession>
<dbReference type="EMBL" id="FNNQ01000006">
    <property type="protein sequence ID" value="SDW77919.1"/>
    <property type="molecule type" value="Genomic_DNA"/>
</dbReference>
<keyword evidence="7" id="KW-1185">Reference proteome</keyword>
<organism evidence="6 7">
    <name type="scientific">Marininema mesophilum</name>
    <dbReference type="NCBI Taxonomy" id="1048340"/>
    <lineage>
        <taxon>Bacteria</taxon>
        <taxon>Bacillati</taxon>
        <taxon>Bacillota</taxon>
        <taxon>Bacilli</taxon>
        <taxon>Bacillales</taxon>
        <taxon>Thermoactinomycetaceae</taxon>
        <taxon>Marininema</taxon>
    </lineage>
</organism>
<evidence type="ECO:0000256" key="2">
    <source>
        <dbReference type="ARBA" id="ARBA00009370"/>
    </source>
</evidence>
<dbReference type="Pfam" id="PF10502">
    <property type="entry name" value="Peptidase_S26"/>
    <property type="match status" value="1"/>
</dbReference>
<dbReference type="PANTHER" id="PTHR43390:SF1">
    <property type="entry name" value="CHLOROPLAST PROCESSING PEPTIDASE"/>
    <property type="match status" value="1"/>
</dbReference>
<dbReference type="InterPro" id="IPR000223">
    <property type="entry name" value="Pept_S26A_signal_pept_1"/>
</dbReference>
<dbReference type="InterPro" id="IPR019533">
    <property type="entry name" value="Peptidase_S26"/>
</dbReference>
<evidence type="ECO:0000256" key="3">
    <source>
        <dbReference type="PIRSR" id="PIRSR600223-1"/>
    </source>
</evidence>
<proteinExistence type="inferred from homology"/>
<dbReference type="GO" id="GO:0009003">
    <property type="term" value="F:signal peptidase activity"/>
    <property type="evidence" value="ECO:0007669"/>
    <property type="project" value="UniProtKB-EC"/>
</dbReference>
<dbReference type="AlphaFoldDB" id="A0A1H2WD05"/>
<evidence type="ECO:0000313" key="6">
    <source>
        <dbReference type="EMBL" id="SDW77919.1"/>
    </source>
</evidence>
<comment type="similarity">
    <text evidence="2 4">Belongs to the peptidase S26 family.</text>
</comment>
<evidence type="ECO:0000313" key="7">
    <source>
        <dbReference type="Proteomes" id="UP000198534"/>
    </source>
</evidence>
<evidence type="ECO:0000256" key="4">
    <source>
        <dbReference type="RuleBase" id="RU362042"/>
    </source>
</evidence>
<dbReference type="Proteomes" id="UP000198534">
    <property type="component" value="Unassembled WGS sequence"/>
</dbReference>
<dbReference type="SUPFAM" id="SSF51306">
    <property type="entry name" value="LexA/Signal peptidase"/>
    <property type="match status" value="1"/>
</dbReference>
<dbReference type="GO" id="GO:0004252">
    <property type="term" value="F:serine-type endopeptidase activity"/>
    <property type="evidence" value="ECO:0007669"/>
    <property type="project" value="InterPro"/>
</dbReference>
<keyword evidence="4" id="KW-0645">Protease</keyword>
<dbReference type="GO" id="GO:0006465">
    <property type="term" value="P:signal peptide processing"/>
    <property type="evidence" value="ECO:0007669"/>
    <property type="project" value="InterPro"/>
</dbReference>
<gene>
    <name evidence="6" type="ORF">SAMN05444487_10676</name>
</gene>
<dbReference type="RefSeq" id="WP_177167941.1">
    <property type="nucleotide sequence ID" value="NZ_FNNQ01000006.1"/>
</dbReference>
<feature type="active site" evidence="3">
    <location>
        <position position="35"/>
    </location>
</feature>
<sequence length="164" mass="18829">MEKIIKTLLGVWSLFLLCLLILSRSYDLYVIVGSSMKPTIHSQNTVIAEQDPDNFARRDIILFQPPGTTRLYAKRIIGLAGDRIKVNHHRIYVNDHQTVSPTSRTKKYDSFPLRLVPQHHLFVMGDNPKQSVDSRDFGPISQNTVEGRIVGVLQPWSQFRIFNK</sequence>
<protein>
    <recommendedName>
        <fullName evidence="4">Signal peptidase I</fullName>
        <ecNumber evidence="4">3.4.21.89</ecNumber>
    </recommendedName>
</protein>
<dbReference type="GO" id="GO:0005886">
    <property type="term" value="C:plasma membrane"/>
    <property type="evidence" value="ECO:0007669"/>
    <property type="project" value="UniProtKB-SubCell"/>
</dbReference>
<dbReference type="PANTHER" id="PTHR43390">
    <property type="entry name" value="SIGNAL PEPTIDASE I"/>
    <property type="match status" value="1"/>
</dbReference>
<dbReference type="CDD" id="cd06530">
    <property type="entry name" value="S26_SPase_I"/>
    <property type="match status" value="1"/>
</dbReference>
<dbReference type="InterPro" id="IPR036286">
    <property type="entry name" value="LexA/Signal_pep-like_sf"/>
</dbReference>
<keyword evidence="4" id="KW-0378">Hydrolase</keyword>
<reference evidence="6 7" key="1">
    <citation type="submission" date="2016-10" db="EMBL/GenBank/DDBJ databases">
        <authorList>
            <person name="de Groot N.N."/>
        </authorList>
    </citation>
    <scope>NUCLEOTIDE SEQUENCE [LARGE SCALE GENOMIC DNA]</scope>
    <source>
        <strain evidence="6 7">DSM 45610</strain>
    </source>
</reference>